<reference evidence="11 12" key="1">
    <citation type="submission" date="2020-08" db="EMBL/GenBank/DDBJ databases">
        <title>Genome public.</title>
        <authorList>
            <person name="Liu C."/>
            <person name="Sun Q."/>
        </authorList>
    </citation>
    <scope>NUCLEOTIDE SEQUENCE [LARGE SCALE GENOMIC DNA]</scope>
    <source>
        <strain evidence="11 12">BX10</strain>
    </source>
</reference>
<evidence type="ECO:0000256" key="2">
    <source>
        <dbReference type="ARBA" id="ARBA00005049"/>
    </source>
</evidence>
<name>A0ABR7NS78_9FIRM</name>
<dbReference type="Gene3D" id="1.10.1610.10">
    <property type="match status" value="1"/>
</dbReference>
<protein>
    <recommendedName>
        <fullName evidence="5 10">Nicotinate-nucleotide--dimethylbenzimidazole phosphoribosyltransferase</fullName>
        <ecNumber evidence="4 10">2.4.2.21</ecNumber>
    </recommendedName>
</protein>
<keyword evidence="6" id="KW-0169">Cobalamin biosynthesis</keyword>
<sequence length="386" mass="40959">MKKIFELLSEIRPADQKAMEAARLRWNSVAKPIGSLGILEEDIIKIAGILGSAERIPLEKSALAVMCADHGVVEEGVTQTGQEVTRIVAENFTKGQTTVTCMCRVSGTDVFPVDVGMTGEGWLWDGSGKEAPAPFVLLNRRAGAGSRNLVREAAMTGDQCEKALLAGAFLARDLKQMGYGILASGEMGIGNTTPASALASVLTGAPPRLVTGRGAGLSDQGLLRKQKAVEAACERFFRQYPRYKDFSWDVSAEPRDAFLLLVELGGFDIAAMAGLFLGAAAYRLPAVIDGFISSAAALLAVLMCRDVKDFLLASHVSSEPGGRLVMDQLGLKAPLDCGMHLGEGSGAVALLPLLKMGAMVYENMSTFSEIHVESYVDYGAKKGGRP</sequence>
<comment type="catalytic activity">
    <reaction evidence="9">
        <text>5,6-dimethylbenzimidazole + nicotinate beta-D-ribonucleotide = alpha-ribazole 5'-phosphate + nicotinate + H(+)</text>
        <dbReference type="Rhea" id="RHEA:11196"/>
        <dbReference type="ChEBI" id="CHEBI:15378"/>
        <dbReference type="ChEBI" id="CHEBI:15890"/>
        <dbReference type="ChEBI" id="CHEBI:32544"/>
        <dbReference type="ChEBI" id="CHEBI:57502"/>
        <dbReference type="ChEBI" id="CHEBI:57918"/>
        <dbReference type="EC" id="2.4.2.21"/>
    </reaction>
</comment>
<evidence type="ECO:0000256" key="7">
    <source>
        <dbReference type="ARBA" id="ARBA00022676"/>
    </source>
</evidence>
<dbReference type="EC" id="2.4.2.21" evidence="4 10"/>
<keyword evidence="7 11" id="KW-0328">Glycosyltransferase</keyword>
<dbReference type="GO" id="GO:0008939">
    <property type="term" value="F:nicotinate-nucleotide-dimethylbenzimidazole phosphoribosyltransferase activity"/>
    <property type="evidence" value="ECO:0007669"/>
    <property type="project" value="UniProtKB-EC"/>
</dbReference>
<dbReference type="PANTHER" id="PTHR43463:SF1">
    <property type="entry name" value="NICOTINATE-NUCLEOTIDE--DIMETHYLBENZIMIDAZOLE PHOSPHORIBOSYLTRANSFERASE"/>
    <property type="match status" value="1"/>
</dbReference>
<dbReference type="InterPro" id="IPR017846">
    <property type="entry name" value="Nict_dMeBzImd_PRibTrfase_bact"/>
</dbReference>
<evidence type="ECO:0000313" key="12">
    <source>
        <dbReference type="Proteomes" id="UP000647491"/>
    </source>
</evidence>
<dbReference type="Pfam" id="PF02277">
    <property type="entry name" value="DBI_PRT"/>
    <property type="match status" value="1"/>
</dbReference>
<comment type="caution">
    <text evidence="11">The sequence shown here is derived from an EMBL/GenBank/DDBJ whole genome shotgun (WGS) entry which is preliminary data.</text>
</comment>
<evidence type="ECO:0000256" key="3">
    <source>
        <dbReference type="ARBA" id="ARBA00007110"/>
    </source>
</evidence>
<dbReference type="PANTHER" id="PTHR43463">
    <property type="entry name" value="NICOTINATE-NUCLEOTIDE--DIMETHYLBENZIMIDAZOLE PHOSPHORIBOSYLTRANSFERASE"/>
    <property type="match status" value="1"/>
</dbReference>
<dbReference type="InterPro" id="IPR003200">
    <property type="entry name" value="Nict_dMeBzImd_PRibTrfase"/>
</dbReference>
<dbReference type="NCBIfam" id="TIGR03160">
    <property type="entry name" value="cobT_DBIPRT"/>
    <property type="match status" value="1"/>
</dbReference>
<dbReference type="InterPro" id="IPR023195">
    <property type="entry name" value="Nict_dMeBzImd_PRibTrfase_N"/>
</dbReference>
<evidence type="ECO:0000256" key="1">
    <source>
        <dbReference type="ARBA" id="ARBA00002197"/>
    </source>
</evidence>
<comment type="pathway">
    <text evidence="2">Nucleoside biosynthesis; alpha-ribazole biosynthesis; alpha-ribazole from 5,6-dimethylbenzimidazole: step 1/2.</text>
</comment>
<dbReference type="NCBIfam" id="NF000996">
    <property type="entry name" value="PRK00105.1"/>
    <property type="match status" value="1"/>
</dbReference>
<evidence type="ECO:0000256" key="8">
    <source>
        <dbReference type="ARBA" id="ARBA00022679"/>
    </source>
</evidence>
<organism evidence="11 12">
    <name type="scientific">Enterocloster hominis</name>
    <name type="common">ex Liu et al. 2021</name>
    <dbReference type="NCBI Taxonomy" id="2763663"/>
    <lineage>
        <taxon>Bacteria</taxon>
        <taxon>Bacillati</taxon>
        <taxon>Bacillota</taxon>
        <taxon>Clostridia</taxon>
        <taxon>Lachnospirales</taxon>
        <taxon>Lachnospiraceae</taxon>
        <taxon>Enterocloster</taxon>
    </lineage>
</organism>
<evidence type="ECO:0000256" key="5">
    <source>
        <dbReference type="ARBA" id="ARBA00015486"/>
    </source>
</evidence>
<dbReference type="Proteomes" id="UP000647491">
    <property type="component" value="Unassembled WGS sequence"/>
</dbReference>
<evidence type="ECO:0000313" key="11">
    <source>
        <dbReference type="EMBL" id="MBC8598973.1"/>
    </source>
</evidence>
<dbReference type="EMBL" id="JACRTJ010000015">
    <property type="protein sequence ID" value="MBC8598973.1"/>
    <property type="molecule type" value="Genomic_DNA"/>
</dbReference>
<dbReference type="RefSeq" id="WP_262427398.1">
    <property type="nucleotide sequence ID" value="NZ_JACRTJ010000015.1"/>
</dbReference>
<dbReference type="CDD" id="cd02439">
    <property type="entry name" value="DMB-PRT_CobT"/>
    <property type="match status" value="1"/>
</dbReference>
<dbReference type="InterPro" id="IPR036087">
    <property type="entry name" value="Nict_dMeBzImd_PRibTrfase_sf"/>
</dbReference>
<keyword evidence="12" id="KW-1185">Reference proteome</keyword>
<comment type="function">
    <text evidence="1">Catalyzes the synthesis of alpha-ribazole-5'-phosphate from nicotinate mononucleotide (NAMN) and 5,6-dimethylbenzimidazole (DMB).</text>
</comment>
<proteinExistence type="inferred from homology"/>
<evidence type="ECO:0000256" key="9">
    <source>
        <dbReference type="ARBA" id="ARBA00047340"/>
    </source>
</evidence>
<evidence type="ECO:0000256" key="6">
    <source>
        <dbReference type="ARBA" id="ARBA00022573"/>
    </source>
</evidence>
<dbReference type="Gene3D" id="3.40.50.10210">
    <property type="match status" value="1"/>
</dbReference>
<evidence type="ECO:0000256" key="4">
    <source>
        <dbReference type="ARBA" id="ARBA00011991"/>
    </source>
</evidence>
<evidence type="ECO:0000256" key="10">
    <source>
        <dbReference type="NCBIfam" id="TIGR03160"/>
    </source>
</evidence>
<keyword evidence="8 11" id="KW-0808">Transferase</keyword>
<dbReference type="SUPFAM" id="SSF52733">
    <property type="entry name" value="Nicotinate mononucleotide:5,6-dimethylbenzimidazole phosphoribosyltransferase (CobT)"/>
    <property type="match status" value="1"/>
</dbReference>
<accession>A0ABR7NS78</accession>
<comment type="similarity">
    <text evidence="3">Belongs to the CobT family.</text>
</comment>
<gene>
    <name evidence="11" type="primary">cobT</name>
    <name evidence="11" type="ORF">H8708_06980</name>
</gene>